<sequence length="131" mass="14797">MNNEIHLGDLTLDVTTQNITNKQGNKIHLRPHLFAVLCLLSKSPGQPIPRKDIVEVCWDNQPMPAQALTNVIYYLRNVLIRLRVSNVKIVTIPRYGYTLFIIPNTNESDCLASEKHTKTSPNELCSELSGE</sequence>
<dbReference type="PROSITE" id="PS51755">
    <property type="entry name" value="OMPR_PHOB"/>
    <property type="match status" value="1"/>
</dbReference>
<dbReference type="AlphaFoldDB" id="A0A2N7F675"/>
<keyword evidence="1 2" id="KW-0238">DNA-binding</keyword>
<dbReference type="EMBL" id="MCWU01000085">
    <property type="protein sequence ID" value="PMJ61114.1"/>
    <property type="molecule type" value="Genomic_DNA"/>
</dbReference>
<protein>
    <recommendedName>
        <fullName evidence="3">OmpR/PhoB-type domain-containing protein</fullName>
    </recommendedName>
</protein>
<dbReference type="InterPro" id="IPR001867">
    <property type="entry name" value="OmpR/PhoB-type_DNA-bd"/>
</dbReference>
<dbReference type="InterPro" id="IPR036388">
    <property type="entry name" value="WH-like_DNA-bd_sf"/>
</dbReference>
<name>A0A2N7F675_VIBSP</name>
<comment type="caution">
    <text evidence="4">The sequence shown here is derived from an EMBL/GenBank/DDBJ whole genome shotgun (WGS) entry which is preliminary data.</text>
</comment>
<dbReference type="RefSeq" id="WP_102517405.1">
    <property type="nucleotide sequence ID" value="NZ_CAWNSM010000085.1"/>
</dbReference>
<dbReference type="Pfam" id="PF00486">
    <property type="entry name" value="Trans_reg_C"/>
    <property type="match status" value="1"/>
</dbReference>
<gene>
    <name evidence="4" type="ORF">BCU17_08170</name>
</gene>
<evidence type="ECO:0000313" key="5">
    <source>
        <dbReference type="Proteomes" id="UP000235330"/>
    </source>
</evidence>
<reference evidence="5" key="1">
    <citation type="submission" date="2016-07" db="EMBL/GenBank/DDBJ databases">
        <title>Nontailed viruses are major unrecognized killers of bacteria in the ocean.</title>
        <authorList>
            <person name="Kauffman K."/>
            <person name="Hussain F."/>
            <person name="Yang J."/>
            <person name="Arevalo P."/>
            <person name="Brown J."/>
            <person name="Cutler M."/>
            <person name="Kelly L."/>
            <person name="Polz M.F."/>
        </authorList>
    </citation>
    <scope>NUCLEOTIDE SEQUENCE [LARGE SCALE GENOMIC DNA]</scope>
    <source>
        <strain evidence="5">10N.261.55.E11</strain>
    </source>
</reference>
<dbReference type="InterPro" id="IPR016032">
    <property type="entry name" value="Sig_transdc_resp-reg_C-effctor"/>
</dbReference>
<dbReference type="Gene3D" id="1.10.10.10">
    <property type="entry name" value="Winged helix-like DNA-binding domain superfamily/Winged helix DNA-binding domain"/>
    <property type="match status" value="1"/>
</dbReference>
<dbReference type="GO" id="GO:0006355">
    <property type="term" value="P:regulation of DNA-templated transcription"/>
    <property type="evidence" value="ECO:0007669"/>
    <property type="project" value="InterPro"/>
</dbReference>
<dbReference type="CDD" id="cd00383">
    <property type="entry name" value="trans_reg_C"/>
    <property type="match status" value="1"/>
</dbReference>
<evidence type="ECO:0000256" key="2">
    <source>
        <dbReference type="PROSITE-ProRule" id="PRU01091"/>
    </source>
</evidence>
<evidence type="ECO:0000256" key="1">
    <source>
        <dbReference type="ARBA" id="ARBA00023125"/>
    </source>
</evidence>
<proteinExistence type="predicted"/>
<dbReference type="SUPFAM" id="SSF46894">
    <property type="entry name" value="C-terminal effector domain of the bipartite response regulators"/>
    <property type="match status" value="1"/>
</dbReference>
<feature type="DNA-binding region" description="OmpR/PhoB-type" evidence="2">
    <location>
        <begin position="2"/>
        <end position="101"/>
    </location>
</feature>
<accession>A0A2N7F675</accession>
<organism evidence="4 5">
    <name type="scientific">Vibrio splendidus</name>
    <dbReference type="NCBI Taxonomy" id="29497"/>
    <lineage>
        <taxon>Bacteria</taxon>
        <taxon>Pseudomonadati</taxon>
        <taxon>Pseudomonadota</taxon>
        <taxon>Gammaproteobacteria</taxon>
        <taxon>Vibrionales</taxon>
        <taxon>Vibrionaceae</taxon>
        <taxon>Vibrio</taxon>
    </lineage>
</organism>
<dbReference type="GO" id="GO:0000160">
    <property type="term" value="P:phosphorelay signal transduction system"/>
    <property type="evidence" value="ECO:0007669"/>
    <property type="project" value="InterPro"/>
</dbReference>
<dbReference type="Proteomes" id="UP000235330">
    <property type="component" value="Unassembled WGS sequence"/>
</dbReference>
<dbReference type="SMART" id="SM00862">
    <property type="entry name" value="Trans_reg_C"/>
    <property type="match status" value="1"/>
</dbReference>
<dbReference type="GO" id="GO:0003677">
    <property type="term" value="F:DNA binding"/>
    <property type="evidence" value="ECO:0007669"/>
    <property type="project" value="UniProtKB-UniRule"/>
</dbReference>
<evidence type="ECO:0000259" key="3">
    <source>
        <dbReference type="PROSITE" id="PS51755"/>
    </source>
</evidence>
<feature type="domain" description="OmpR/PhoB-type" evidence="3">
    <location>
        <begin position="2"/>
        <end position="101"/>
    </location>
</feature>
<evidence type="ECO:0000313" key="4">
    <source>
        <dbReference type="EMBL" id="PMJ61114.1"/>
    </source>
</evidence>